<sequence>MHHESQAGGYSSSGSAPSNVTRLKCGGQHCPSEEMPLCFPQHDTASSSHPQHSYLCCPGMLAVPKALHPCHHQLWPRTTIKERALGCSCPDIPNSNAKCKVCGLKG</sequence>
<accession>A0ABQ9UG15</accession>
<reference evidence="1 2" key="1">
    <citation type="submission" date="2023-05" db="EMBL/GenBank/DDBJ databases">
        <title>B98-5 Cell Line De Novo Hybrid Assembly: An Optical Mapping Approach.</title>
        <authorList>
            <person name="Kananen K."/>
            <person name="Auerbach J.A."/>
            <person name="Kautto E."/>
            <person name="Blachly J.S."/>
        </authorList>
    </citation>
    <scope>NUCLEOTIDE SEQUENCE [LARGE SCALE GENOMIC DNA]</scope>
    <source>
        <strain evidence="1">B95-8</strain>
        <tissue evidence="1">Cell line</tissue>
    </source>
</reference>
<evidence type="ECO:0000313" key="2">
    <source>
        <dbReference type="Proteomes" id="UP001266305"/>
    </source>
</evidence>
<organism evidence="1 2">
    <name type="scientific">Saguinus oedipus</name>
    <name type="common">Cotton-top tamarin</name>
    <name type="synonym">Oedipomidas oedipus</name>
    <dbReference type="NCBI Taxonomy" id="9490"/>
    <lineage>
        <taxon>Eukaryota</taxon>
        <taxon>Metazoa</taxon>
        <taxon>Chordata</taxon>
        <taxon>Craniata</taxon>
        <taxon>Vertebrata</taxon>
        <taxon>Euteleostomi</taxon>
        <taxon>Mammalia</taxon>
        <taxon>Eutheria</taxon>
        <taxon>Euarchontoglires</taxon>
        <taxon>Primates</taxon>
        <taxon>Haplorrhini</taxon>
        <taxon>Platyrrhini</taxon>
        <taxon>Cebidae</taxon>
        <taxon>Callitrichinae</taxon>
        <taxon>Saguinus</taxon>
    </lineage>
</organism>
<name>A0ABQ9UG15_SAGOE</name>
<comment type="caution">
    <text evidence="1">The sequence shown here is derived from an EMBL/GenBank/DDBJ whole genome shotgun (WGS) entry which is preliminary data.</text>
</comment>
<dbReference type="Proteomes" id="UP001266305">
    <property type="component" value="Unassembled WGS sequence"/>
</dbReference>
<keyword evidence="2" id="KW-1185">Reference proteome</keyword>
<evidence type="ECO:0000313" key="1">
    <source>
        <dbReference type="EMBL" id="KAK2096034.1"/>
    </source>
</evidence>
<proteinExistence type="predicted"/>
<protein>
    <submittedName>
        <fullName evidence="1">Uncharacterized protein</fullName>
    </submittedName>
</protein>
<gene>
    <name evidence="1" type="ORF">P7K49_025068</name>
</gene>
<dbReference type="EMBL" id="JASSZA010000012">
    <property type="protein sequence ID" value="KAK2096034.1"/>
    <property type="molecule type" value="Genomic_DNA"/>
</dbReference>